<keyword evidence="3" id="KW-0966">Cell projection</keyword>
<keyword evidence="2" id="KW-0472">Membrane</keyword>
<evidence type="ECO:0000256" key="2">
    <source>
        <dbReference type="SAM" id="Phobius"/>
    </source>
</evidence>
<protein>
    <submittedName>
        <fullName evidence="3">Flagellar biosynthetic protein FliO</fullName>
    </submittedName>
</protein>
<keyword evidence="2" id="KW-1133">Transmembrane helix</keyword>
<comment type="caution">
    <text evidence="3">The sequence shown here is derived from an EMBL/GenBank/DDBJ whole genome shotgun (WGS) entry which is preliminary data.</text>
</comment>
<accession>A0ABS4BEU8</accession>
<feature type="compositionally biased region" description="Basic and acidic residues" evidence="1">
    <location>
        <begin position="216"/>
        <end position="229"/>
    </location>
</feature>
<feature type="compositionally biased region" description="Pro residues" evidence="1">
    <location>
        <begin position="434"/>
        <end position="453"/>
    </location>
</feature>
<evidence type="ECO:0000313" key="3">
    <source>
        <dbReference type="EMBL" id="MBP0615278.1"/>
    </source>
</evidence>
<evidence type="ECO:0000256" key="1">
    <source>
        <dbReference type="SAM" id="MobiDB-lite"/>
    </source>
</evidence>
<feature type="region of interest" description="Disordered" evidence="1">
    <location>
        <begin position="102"/>
        <end position="621"/>
    </location>
</feature>
<feature type="transmembrane region" description="Helical" evidence="2">
    <location>
        <begin position="16"/>
        <end position="37"/>
    </location>
</feature>
<dbReference type="Proteomes" id="UP000678276">
    <property type="component" value="Unassembled WGS sequence"/>
</dbReference>
<sequence length="621" mass="65275">MPQWIVDLFGASLAPIVWVAFVAAMVCLLAVAVILLAKRLVGSGAGVGPRAKAPRLQVIDSVRVDDKRKLVLLRRDEVEHLVLVGGQTDILVESSILRFPATRRPSTAPDDGRADVPTVSSSPNRRAQQAPQVMTAARNWDVRPVADDEPVEREPKAMPRPANEERREPSSPTVARGAPSPRAEPRLPEQSKLPPEPANSVTRRMDPAPTIELAEDEGRDRTARSETTAEARQVAVPSADAGRRTGEAQTLNPSTLAFTRATPRLPQRTEPELEAPTPDERPASPRAQSEPAPQAPVRAPNAAASGSNGQNAGSRASAASVDAPVARSNPPADRAGQTQSLSKASGMDADSREEPRPLSVRSFASAIQARKYGRADRPDPAVATPATPVRENPATGRSTSQPAARRDEPGAAVEQSLEDFLSAELNMEMQEETAPPPTTAKAPPRPAAAPAPQKPSGEAERKQGAPSTDGRQAEKPASDAGRPSSSDGAGRAQATNRPPAPAARNGATQAASRPGKPAAAPAQPPVPPRQQPPAVNAKPEPEKKPAPERQPATPPATPVSQQASEPKANPGTAPARAPEADGPSRQPALSPANDVDLEEEMKRLLGDIGAEKEKEKEKGKA</sequence>
<keyword evidence="4" id="KW-1185">Reference proteome</keyword>
<dbReference type="RefSeq" id="WP_209593686.1">
    <property type="nucleotide sequence ID" value="NZ_JAGJCF010000003.1"/>
</dbReference>
<feature type="compositionally biased region" description="Polar residues" evidence="1">
    <location>
        <begin position="118"/>
        <end position="132"/>
    </location>
</feature>
<feature type="compositionally biased region" description="Low complexity" evidence="1">
    <location>
        <begin position="299"/>
        <end position="320"/>
    </location>
</feature>
<evidence type="ECO:0000313" key="4">
    <source>
        <dbReference type="Proteomes" id="UP000678276"/>
    </source>
</evidence>
<keyword evidence="2" id="KW-0812">Transmembrane</keyword>
<keyword evidence="3" id="KW-0969">Cilium</keyword>
<feature type="compositionally biased region" description="Basic and acidic residues" evidence="1">
    <location>
        <begin position="140"/>
        <end position="169"/>
    </location>
</feature>
<feature type="compositionally biased region" description="Low complexity" evidence="1">
    <location>
        <begin position="491"/>
        <end position="508"/>
    </location>
</feature>
<dbReference type="EMBL" id="JAGJCF010000003">
    <property type="protein sequence ID" value="MBP0615278.1"/>
    <property type="molecule type" value="Genomic_DNA"/>
</dbReference>
<reference evidence="3 4" key="1">
    <citation type="submission" date="2021-04" db="EMBL/GenBank/DDBJ databases">
        <title>Whole genome sequence of Jiella sp. KSK16Y-1.</title>
        <authorList>
            <person name="Tuo L."/>
        </authorList>
    </citation>
    <scope>NUCLEOTIDE SEQUENCE [LARGE SCALE GENOMIC DNA]</scope>
    <source>
        <strain evidence="3 4">KSK16Y-1</strain>
    </source>
</reference>
<organism evidence="3 4">
    <name type="scientific">Jiella mangrovi</name>
    <dbReference type="NCBI Taxonomy" id="2821407"/>
    <lineage>
        <taxon>Bacteria</taxon>
        <taxon>Pseudomonadati</taxon>
        <taxon>Pseudomonadota</taxon>
        <taxon>Alphaproteobacteria</taxon>
        <taxon>Hyphomicrobiales</taxon>
        <taxon>Aurantimonadaceae</taxon>
        <taxon>Jiella</taxon>
    </lineage>
</organism>
<feature type="compositionally biased region" description="Low complexity" evidence="1">
    <location>
        <begin position="380"/>
        <end position="389"/>
    </location>
</feature>
<proteinExistence type="predicted"/>
<feature type="compositionally biased region" description="Basic and acidic residues" evidence="1">
    <location>
        <begin position="600"/>
        <end position="621"/>
    </location>
</feature>
<keyword evidence="3" id="KW-0282">Flagellum</keyword>
<feature type="compositionally biased region" description="Pro residues" evidence="1">
    <location>
        <begin position="522"/>
        <end position="531"/>
    </location>
</feature>
<feature type="compositionally biased region" description="Polar residues" evidence="1">
    <location>
        <begin position="247"/>
        <end position="257"/>
    </location>
</feature>
<name>A0ABS4BEU8_9HYPH</name>
<gene>
    <name evidence="3" type="ORF">J6595_06775</name>
</gene>